<dbReference type="Gene3D" id="2.60.120.10">
    <property type="entry name" value="Jelly Rolls"/>
    <property type="match status" value="1"/>
</dbReference>
<evidence type="ECO:0000259" key="12">
    <source>
        <dbReference type="PROSITE" id="PS50042"/>
    </source>
</evidence>
<dbReference type="PANTHER" id="PTHR10110">
    <property type="entry name" value="SODIUM/HYDROGEN EXCHANGER"/>
    <property type="match status" value="1"/>
</dbReference>
<dbReference type="Pfam" id="PF00999">
    <property type="entry name" value="Na_H_Exchanger"/>
    <property type="match status" value="1"/>
</dbReference>
<feature type="transmembrane region" description="Helical" evidence="11">
    <location>
        <begin position="6"/>
        <end position="23"/>
    </location>
</feature>
<keyword evidence="6" id="KW-0915">Sodium</keyword>
<sequence>MAIAGLAAILMAIAMLLVVVSTVQPIARRLELSETVLLAIVGIVIGGVADLVLRSTHLEIFSGAAETLLDFPLNSEAFLLIFLPILVFQGALGIDVRRLAHETATVLLLAVVAVVVSTATIGLALYPFAGLPLAVCLLLGSIVATTDPSAVAGIFKEIGAASRLTRLVEGEALLNDAAAISIFSILLASITAHHKIMLGGAVLEFLVSFAGALVIGVVFGRLTLMLIATIGAAPAAEITLTVALPYLSYIVCDEFLGFSGVVATAASGMTISIYGPSTFRPQTWRFLNELWQQLVFWAGSLVFVLASMLVPRLLAGMTRWDCVLILIATGAGLLARGSVVFGMLPILAATRLSPPVPTPFKITMVWGGLRGAITLALALAVTENEHVSTQIAHFIGIIATGFVLITLFVNGTTLRYLVLFLKLDQLPLIDQALRHQILAIGLGEVRDQTREVAGELGFSRNVTNSVVQFLDRRVTTEQQANTFDTALGDRQRVTLALIVIGNRERSILLDLFRIQGLSRRVMETLLRSAEAMVDGARLEGRFGYVRALRRRLKPSLRFRIAQAIHHRLHFDLPLMYCMTERFEMLMIAHFVSLSLTRFMRTRMEPTLGVRISEIVGEVLGRQCKLLDEALQTLRLHYHGYSEALENRMLRQVALRLEEEKYDSLLSESLLSDELHRELHRDVEQRRAHLDFRLKFNIKAGIESRIHGFAIFKGLPDGVLHDLSMKMSLHFSSPGERLYKRGQKVHTIYFISAGLAETHYAERDVRFGAGAVIGAEEALTGARVAATSRSLQFGHFLTMSARTFRRLVEEYPIVRDNLMKLAQARADGEMPDAHLLPGEGKDRPGVPPSDDAIALAIAPVTSVLPVREDTDPDKKD</sequence>
<dbReference type="PANTHER" id="PTHR10110:SF86">
    <property type="entry name" value="SODIUM_HYDROGEN EXCHANGER 7"/>
    <property type="match status" value="1"/>
</dbReference>
<evidence type="ECO:0000256" key="4">
    <source>
        <dbReference type="ARBA" id="ARBA00022692"/>
    </source>
</evidence>
<dbReference type="InterPro" id="IPR018422">
    <property type="entry name" value="Cation/H_exchanger_CPA1"/>
</dbReference>
<evidence type="ECO:0000256" key="1">
    <source>
        <dbReference type="ARBA" id="ARBA00004651"/>
    </source>
</evidence>
<dbReference type="EMBL" id="POTC01000002">
    <property type="protein sequence ID" value="POF64007.1"/>
    <property type="molecule type" value="Genomic_DNA"/>
</dbReference>
<dbReference type="Proteomes" id="UP000237344">
    <property type="component" value="Unassembled WGS sequence"/>
</dbReference>
<keyword evidence="8 11" id="KW-0472">Membrane</keyword>
<feature type="transmembrane region" description="Helical" evidence="11">
    <location>
        <begin position="255"/>
        <end position="274"/>
    </location>
</feature>
<keyword evidence="5 11" id="KW-1133">Transmembrane helix</keyword>
<keyword evidence="9" id="KW-0739">Sodium transport</keyword>
<dbReference type="InterPro" id="IPR000595">
    <property type="entry name" value="cNMP-bd_dom"/>
</dbReference>
<dbReference type="Gene3D" id="6.10.140.1330">
    <property type="match status" value="1"/>
</dbReference>
<dbReference type="GO" id="GO:0015386">
    <property type="term" value="F:potassium:proton antiporter activity"/>
    <property type="evidence" value="ECO:0007669"/>
    <property type="project" value="TreeGrafter"/>
</dbReference>
<evidence type="ECO:0000256" key="7">
    <source>
        <dbReference type="ARBA" id="ARBA00023065"/>
    </source>
</evidence>
<dbReference type="RefSeq" id="WP_110093968.1">
    <property type="nucleotide sequence ID" value="NZ_NKUE01000001.1"/>
</dbReference>
<dbReference type="AlphaFoldDB" id="A0A2S3W592"/>
<evidence type="ECO:0000256" key="6">
    <source>
        <dbReference type="ARBA" id="ARBA00023053"/>
    </source>
</evidence>
<evidence type="ECO:0000256" key="8">
    <source>
        <dbReference type="ARBA" id="ARBA00023136"/>
    </source>
</evidence>
<dbReference type="InterPro" id="IPR014710">
    <property type="entry name" value="RmlC-like_jellyroll"/>
</dbReference>
<keyword evidence="14" id="KW-1185">Reference proteome</keyword>
<evidence type="ECO:0000256" key="2">
    <source>
        <dbReference type="ARBA" id="ARBA00022448"/>
    </source>
</evidence>
<evidence type="ECO:0000313" key="14">
    <source>
        <dbReference type="Proteomes" id="UP000237344"/>
    </source>
</evidence>
<accession>A0A2S3W592</accession>
<dbReference type="PROSITE" id="PS50042">
    <property type="entry name" value="CNMP_BINDING_3"/>
    <property type="match status" value="1"/>
</dbReference>
<proteinExistence type="predicted"/>
<dbReference type="OrthoDB" id="9809206at2"/>
<feature type="transmembrane region" description="Helical" evidence="11">
    <location>
        <begin position="197"/>
        <end position="219"/>
    </location>
</feature>
<feature type="transmembrane region" description="Helical" evidence="11">
    <location>
        <begin position="73"/>
        <end position="94"/>
    </location>
</feature>
<protein>
    <submittedName>
        <fullName evidence="13">Na(+)/H(+) antiporter ApNhaP</fullName>
    </submittedName>
</protein>
<feature type="transmembrane region" description="Helical" evidence="11">
    <location>
        <begin position="294"/>
        <end position="315"/>
    </location>
</feature>
<dbReference type="GO" id="GO:0005886">
    <property type="term" value="C:plasma membrane"/>
    <property type="evidence" value="ECO:0007669"/>
    <property type="project" value="UniProtKB-SubCell"/>
</dbReference>
<keyword evidence="7" id="KW-0406">Ion transport</keyword>
<evidence type="ECO:0000256" key="3">
    <source>
        <dbReference type="ARBA" id="ARBA00022475"/>
    </source>
</evidence>
<dbReference type="SMART" id="SM00100">
    <property type="entry name" value="cNMP"/>
    <property type="match status" value="1"/>
</dbReference>
<dbReference type="SUPFAM" id="SSF51206">
    <property type="entry name" value="cAMP-binding domain-like"/>
    <property type="match status" value="1"/>
</dbReference>
<comment type="subcellular location">
    <subcellularLocation>
        <location evidence="1">Cell membrane</location>
        <topology evidence="1">Multi-pass membrane protein</topology>
    </subcellularLocation>
</comment>
<keyword evidence="3" id="KW-1003">Cell membrane</keyword>
<feature type="domain" description="Cyclic nucleotide-binding" evidence="12">
    <location>
        <begin position="710"/>
        <end position="807"/>
    </location>
</feature>
<gene>
    <name evidence="13" type="primary">apnhaP</name>
    <name evidence="13" type="ORF">KMAL_02720</name>
</gene>
<reference evidence="13 14" key="1">
    <citation type="submission" date="2018-01" db="EMBL/GenBank/DDBJ databases">
        <title>Draft Genome Sequence of Komagataeibacter maltaceti LMG 1529, a Vinegar Producing Acetic Acid Bacterium Isolated from Malt Vinegar Brewery Acetifiers.</title>
        <authorList>
            <person name="Zhang Q."/>
            <person name="Hollensteiner J."/>
            <person name="Poehlein A."/>
            <person name="Daniel R."/>
        </authorList>
    </citation>
    <scope>NUCLEOTIDE SEQUENCE [LARGE SCALE GENOMIC DNA]</scope>
    <source>
        <strain evidence="13 14">LMG 1529</strain>
    </source>
</reference>
<name>A0A2S3W592_9PROT</name>
<feature type="transmembrane region" description="Helical" evidence="11">
    <location>
        <begin position="322"/>
        <end position="344"/>
    </location>
</feature>
<dbReference type="GO" id="GO:0051453">
    <property type="term" value="P:regulation of intracellular pH"/>
    <property type="evidence" value="ECO:0007669"/>
    <property type="project" value="TreeGrafter"/>
</dbReference>
<dbReference type="GO" id="GO:0098719">
    <property type="term" value="P:sodium ion import across plasma membrane"/>
    <property type="evidence" value="ECO:0007669"/>
    <property type="project" value="TreeGrafter"/>
</dbReference>
<evidence type="ECO:0000256" key="9">
    <source>
        <dbReference type="ARBA" id="ARBA00023201"/>
    </source>
</evidence>
<dbReference type="GO" id="GO:0015385">
    <property type="term" value="F:sodium:proton antiporter activity"/>
    <property type="evidence" value="ECO:0007669"/>
    <property type="project" value="InterPro"/>
</dbReference>
<evidence type="ECO:0000256" key="11">
    <source>
        <dbReference type="SAM" id="Phobius"/>
    </source>
</evidence>
<evidence type="ECO:0000313" key="13">
    <source>
        <dbReference type="EMBL" id="POF64007.1"/>
    </source>
</evidence>
<feature type="transmembrane region" description="Helical" evidence="11">
    <location>
        <begin position="35"/>
        <end position="53"/>
    </location>
</feature>
<dbReference type="CDD" id="cd00038">
    <property type="entry name" value="CAP_ED"/>
    <property type="match status" value="1"/>
</dbReference>
<feature type="region of interest" description="Disordered" evidence="10">
    <location>
        <begin position="829"/>
        <end position="850"/>
    </location>
</feature>
<dbReference type="InterPro" id="IPR006153">
    <property type="entry name" value="Cation/H_exchanger_TM"/>
</dbReference>
<keyword evidence="4 11" id="KW-0812">Transmembrane</keyword>
<dbReference type="InterPro" id="IPR018490">
    <property type="entry name" value="cNMP-bd_dom_sf"/>
</dbReference>
<feature type="transmembrane region" description="Helical" evidence="11">
    <location>
        <begin position="364"/>
        <end position="382"/>
    </location>
</feature>
<keyword evidence="2" id="KW-0813">Transport</keyword>
<feature type="transmembrane region" description="Helical" evidence="11">
    <location>
        <begin position="394"/>
        <end position="418"/>
    </location>
</feature>
<organism evidence="13 14">
    <name type="scientific">Novacetimonas maltaceti</name>
    <dbReference type="NCBI Taxonomy" id="1203393"/>
    <lineage>
        <taxon>Bacteria</taxon>
        <taxon>Pseudomonadati</taxon>
        <taxon>Pseudomonadota</taxon>
        <taxon>Alphaproteobacteria</taxon>
        <taxon>Acetobacterales</taxon>
        <taxon>Acetobacteraceae</taxon>
        <taxon>Novacetimonas</taxon>
    </lineage>
</organism>
<feature type="transmembrane region" description="Helical" evidence="11">
    <location>
        <begin position="106"/>
        <end position="129"/>
    </location>
</feature>
<evidence type="ECO:0000256" key="5">
    <source>
        <dbReference type="ARBA" id="ARBA00022989"/>
    </source>
</evidence>
<feature type="transmembrane region" description="Helical" evidence="11">
    <location>
        <begin position="225"/>
        <end position="248"/>
    </location>
</feature>
<evidence type="ECO:0000256" key="10">
    <source>
        <dbReference type="SAM" id="MobiDB-lite"/>
    </source>
</evidence>
<comment type="caution">
    <text evidence="13">The sequence shown here is derived from an EMBL/GenBank/DDBJ whole genome shotgun (WGS) entry which is preliminary data.</text>
</comment>